<gene>
    <name evidence="1" type="ordered locus">Cphy_2781</name>
</gene>
<dbReference type="STRING" id="357809.Cphy_2781"/>
<dbReference type="RefSeq" id="WP_012200792.1">
    <property type="nucleotide sequence ID" value="NC_010001.1"/>
</dbReference>
<accession>A9KNX1</accession>
<keyword evidence="2" id="KW-1185">Reference proteome</keyword>
<dbReference type="Proteomes" id="UP000000370">
    <property type="component" value="Chromosome"/>
</dbReference>
<dbReference type="HOGENOM" id="CLU_343473_0_0_9"/>
<dbReference type="KEGG" id="cpy:Cphy_2781"/>
<dbReference type="SUPFAM" id="SSF48208">
    <property type="entry name" value="Six-hairpin glycosidases"/>
    <property type="match status" value="1"/>
</dbReference>
<organism evidence="1 2">
    <name type="scientific">Lachnoclostridium phytofermentans (strain ATCC 700394 / DSM 18823 / ISDg)</name>
    <name type="common">Clostridium phytofermentans</name>
    <dbReference type="NCBI Taxonomy" id="357809"/>
    <lineage>
        <taxon>Bacteria</taxon>
        <taxon>Bacillati</taxon>
        <taxon>Bacillota</taxon>
        <taxon>Clostridia</taxon>
        <taxon>Lachnospirales</taxon>
        <taxon>Lachnospiraceae</taxon>
    </lineage>
</organism>
<dbReference type="GO" id="GO:0005975">
    <property type="term" value="P:carbohydrate metabolic process"/>
    <property type="evidence" value="ECO:0007669"/>
    <property type="project" value="InterPro"/>
</dbReference>
<name>A9KNX1_LACP7</name>
<evidence type="ECO:0000313" key="1">
    <source>
        <dbReference type="EMBL" id="ABX43141.1"/>
    </source>
</evidence>
<dbReference type="eggNOG" id="COG3533">
    <property type="taxonomic scope" value="Bacteria"/>
</dbReference>
<dbReference type="InterPro" id="IPR008928">
    <property type="entry name" value="6-hairpin_glycosidase_sf"/>
</dbReference>
<dbReference type="AlphaFoldDB" id="A9KNX1"/>
<sequence length="757" mass="86208">MITLTFEKIYLKERLGEPCSIAVPIAKDKLRNIEGIVVAKDGIETLSQTKVTSYWEDGSIRFLFVRFLANLPGNQGTSYELYLDRTEFEESKNGNKIENSVLTYEKKPNVLCLTKDKDSLNYTIDTGELTFTTKTGQGSFLKELKCGGTVYEESQFGMPQLYIEHEGACDFKLHEFHVVEEGPVCVTLEGEGEHIWKEKSYRVTVQLTAYAGKPWFEVSYRLFNTSNDALPIESLQYEIFANGKEKNKLEVNRTCVATSNYRTSYLVSEEGETVSKKVDAEDLLYEANEHIAEVFYGTMFADYNTSEGGVCATIYQAQQNYPKAVEASKQGIKLSLVPENATKVIMQSGMAREQKFLLHFHSNEEDLKELNNRSLIYQMPDRPQLDSNVYRESGTFHDVFVDKKISKVELSLIAKADSHARCYGMLNWGDSPDPGYTTQGRGGGLPVWTNNEYDFPHACALMYVRTGTRRFLDYLLVAGRHWMDVDVCHYSDNPLYYGGQWEHTNNHVLNSTIVCSHQWVEGLIDYYHFTGDEEAYKTAIGIGENILRLLETPMFHKKGEINARETGWAMRSLVALYKETHEERWLLKCDWIVGHFEDWEKEYGHWLSPYTDNTAIRVVFMISIAVGSLMRYYRIRPSENIKGMIIRAVDDLIENCYMDNGLFYYKELPSLKRLGNNTIILEALTICYELTGNEKYLTYGLMTFESATDNQSATLGGSKKIVGDSVIGPGPGTKNFAQSFLPLVSYYKAATDTGILF</sequence>
<reference evidence="2" key="1">
    <citation type="submission" date="2007-11" db="EMBL/GenBank/DDBJ databases">
        <title>Complete genome sequence of Clostridium phytofermentans ISDg.</title>
        <authorList>
            <person name="Leschine S.B."/>
            <person name="Warnick T.A."/>
            <person name="Blanchard J.L."/>
            <person name="Schnell D.J."/>
            <person name="Petit E.L."/>
            <person name="LaTouf W.G."/>
            <person name="Copeland A."/>
            <person name="Lucas S."/>
            <person name="Lapidus A."/>
            <person name="Barry K."/>
            <person name="Glavina del Rio T."/>
            <person name="Dalin E."/>
            <person name="Tice H."/>
            <person name="Pitluck S."/>
            <person name="Kiss H."/>
            <person name="Brettin T."/>
            <person name="Bruce D."/>
            <person name="Detter J.C."/>
            <person name="Han C."/>
            <person name="Kuske C."/>
            <person name="Schmutz J."/>
            <person name="Larimer F."/>
            <person name="Land M."/>
            <person name="Hauser L."/>
            <person name="Kyrpides N."/>
            <person name="Kim E.A."/>
            <person name="Richardson P."/>
        </authorList>
    </citation>
    <scope>NUCLEOTIDE SEQUENCE [LARGE SCALE GENOMIC DNA]</scope>
    <source>
        <strain evidence="2">ATCC 700394 / DSM 18823 / ISDg</strain>
    </source>
</reference>
<protein>
    <submittedName>
        <fullName evidence="1">Uncharacterized protein</fullName>
    </submittedName>
</protein>
<dbReference type="EMBL" id="CP000885">
    <property type="protein sequence ID" value="ABX43141.1"/>
    <property type="molecule type" value="Genomic_DNA"/>
</dbReference>
<proteinExistence type="predicted"/>
<evidence type="ECO:0000313" key="2">
    <source>
        <dbReference type="Proteomes" id="UP000000370"/>
    </source>
</evidence>